<name>A0ACB8TN90_9APHY</name>
<accession>A0ACB8TN90</accession>
<evidence type="ECO:0000313" key="1">
    <source>
        <dbReference type="EMBL" id="KAI0083452.1"/>
    </source>
</evidence>
<organism evidence="1 2">
    <name type="scientific">Irpex rosettiformis</name>
    <dbReference type="NCBI Taxonomy" id="378272"/>
    <lineage>
        <taxon>Eukaryota</taxon>
        <taxon>Fungi</taxon>
        <taxon>Dikarya</taxon>
        <taxon>Basidiomycota</taxon>
        <taxon>Agaricomycotina</taxon>
        <taxon>Agaricomycetes</taxon>
        <taxon>Polyporales</taxon>
        <taxon>Irpicaceae</taxon>
        <taxon>Irpex</taxon>
    </lineage>
</organism>
<dbReference type="EMBL" id="MU274965">
    <property type="protein sequence ID" value="KAI0083452.1"/>
    <property type="molecule type" value="Genomic_DNA"/>
</dbReference>
<protein>
    <submittedName>
        <fullName evidence="1">Uncharacterized protein</fullName>
    </submittedName>
</protein>
<proteinExistence type="predicted"/>
<gene>
    <name evidence="1" type="ORF">BDY19DRAFT_910595</name>
</gene>
<sequence length="423" mass="47792">MPDHLPNELLIRIFGYVEAFDYASAIRMSCWNYHRDLSTFSRGWAIKRVSFAVHTCRLVCRKWNVLVLPRVFAQVTLQPTKWDSFVDLLVASPLCNMALHVQALTLSQFPADVVVDRLRTLLPALPALQQVKLFRVARVGNDAEVVGGVIPSDKEQRPMLAEFIVHDATLDSTALVRISCCLQLFSHIHSVHVSDVSFSGTIGQELPLAHSHHVVTSHIDTFNADSTNPIIVRNIIGHVNCARLPTTLSVRLAYNPSWTFALTDLLSLYSNSRFSNPHDQLSDLTLKVEPFGHYNPVLQVDIDTDSRALLGLCDILQEVTHHLKRLKLELRVYDKDHITPRKLDLILRLLSALPASLTHLVLDLTFCPEQLWEALALSCRRLGCLKVLEVAVDRRRVGKMAKIDVHPAVRWLDERGVLQLYEV</sequence>
<reference evidence="1" key="1">
    <citation type="journal article" date="2021" name="Environ. Microbiol.">
        <title>Gene family expansions and transcriptome signatures uncover fungal adaptations to wood decay.</title>
        <authorList>
            <person name="Hage H."/>
            <person name="Miyauchi S."/>
            <person name="Viragh M."/>
            <person name="Drula E."/>
            <person name="Min B."/>
            <person name="Chaduli D."/>
            <person name="Navarro D."/>
            <person name="Favel A."/>
            <person name="Norest M."/>
            <person name="Lesage-Meessen L."/>
            <person name="Balint B."/>
            <person name="Merenyi Z."/>
            <person name="de Eugenio L."/>
            <person name="Morin E."/>
            <person name="Martinez A.T."/>
            <person name="Baldrian P."/>
            <person name="Stursova M."/>
            <person name="Martinez M.J."/>
            <person name="Novotny C."/>
            <person name="Magnuson J.K."/>
            <person name="Spatafora J.W."/>
            <person name="Maurice S."/>
            <person name="Pangilinan J."/>
            <person name="Andreopoulos W."/>
            <person name="LaButti K."/>
            <person name="Hundley H."/>
            <person name="Na H."/>
            <person name="Kuo A."/>
            <person name="Barry K."/>
            <person name="Lipzen A."/>
            <person name="Henrissat B."/>
            <person name="Riley R."/>
            <person name="Ahrendt S."/>
            <person name="Nagy L.G."/>
            <person name="Grigoriev I.V."/>
            <person name="Martin F."/>
            <person name="Rosso M.N."/>
        </authorList>
    </citation>
    <scope>NUCLEOTIDE SEQUENCE</scope>
    <source>
        <strain evidence="1">CBS 384.51</strain>
    </source>
</reference>
<keyword evidence="2" id="KW-1185">Reference proteome</keyword>
<comment type="caution">
    <text evidence="1">The sequence shown here is derived from an EMBL/GenBank/DDBJ whole genome shotgun (WGS) entry which is preliminary data.</text>
</comment>
<dbReference type="Proteomes" id="UP001055072">
    <property type="component" value="Unassembled WGS sequence"/>
</dbReference>
<evidence type="ECO:0000313" key="2">
    <source>
        <dbReference type="Proteomes" id="UP001055072"/>
    </source>
</evidence>